<dbReference type="InterPro" id="IPR014159">
    <property type="entry name" value="PCA_LigA"/>
</dbReference>
<dbReference type="GO" id="GO:0051213">
    <property type="term" value="F:dioxygenase activity"/>
    <property type="evidence" value="ECO:0007669"/>
    <property type="project" value="UniProtKB-KW"/>
</dbReference>
<keyword evidence="2" id="KW-0223">Dioxygenase</keyword>
<dbReference type="SUPFAM" id="SSF48076">
    <property type="entry name" value="LigA subunit of an aromatic-ring-opening dioxygenase LigAB"/>
    <property type="match status" value="1"/>
</dbReference>
<evidence type="ECO:0000259" key="1">
    <source>
        <dbReference type="Pfam" id="PF07746"/>
    </source>
</evidence>
<sequence>MSGNDYHDIPGTFVFDAEQSRQGYHLNMFCMSLRQAKNREAFLADEAAYLDRYPMTAEQRQAVLSRDWNEMLRLGGNIYYTSKLAATDGITFQDLAAIMTGMDRDAYREMMLAGGRPIEGNRTKGDWDNG</sequence>
<evidence type="ECO:0000313" key="3">
    <source>
        <dbReference type="Proteomes" id="UP000249299"/>
    </source>
</evidence>
<dbReference type="InterPro" id="IPR011986">
    <property type="entry name" value="Xdiol_dOase_LigA"/>
</dbReference>
<dbReference type="AlphaFoldDB" id="A0A327JSZ8"/>
<dbReference type="OrthoDB" id="7864521at2"/>
<keyword evidence="3" id="KW-1185">Reference proteome</keyword>
<keyword evidence="2" id="KW-0560">Oxidoreductase</keyword>
<dbReference type="NCBIfam" id="TIGR02792">
    <property type="entry name" value="PCA_ligA"/>
    <property type="match status" value="1"/>
</dbReference>
<reference evidence="2 3" key="1">
    <citation type="submission" date="2017-07" db="EMBL/GenBank/DDBJ databases">
        <title>Draft Genome Sequences of Select Purple Nonsulfur Bacteria.</title>
        <authorList>
            <person name="Lasarre B."/>
            <person name="Mckinlay J.B."/>
        </authorList>
    </citation>
    <scope>NUCLEOTIDE SEQUENCE [LARGE SCALE GENOMIC DNA]</scope>
    <source>
        <strain evidence="2 3">DSM 11290</strain>
    </source>
</reference>
<comment type="caution">
    <text evidence="2">The sequence shown here is derived from an EMBL/GenBank/DDBJ whole genome shotgun (WGS) entry which is preliminary data.</text>
</comment>
<dbReference type="Proteomes" id="UP000249299">
    <property type="component" value="Unassembled WGS sequence"/>
</dbReference>
<dbReference type="Gene3D" id="1.10.700.10">
    <property type="entry name" value="Dioxygenase LigAB, LigA subunit"/>
    <property type="match status" value="1"/>
</dbReference>
<dbReference type="EMBL" id="NPEV01000005">
    <property type="protein sequence ID" value="RAI29181.1"/>
    <property type="molecule type" value="Genomic_DNA"/>
</dbReference>
<proteinExistence type="predicted"/>
<accession>A0A327JSZ8</accession>
<name>A0A327JSZ8_9HYPH</name>
<dbReference type="Pfam" id="PF07746">
    <property type="entry name" value="LigA"/>
    <property type="match status" value="1"/>
</dbReference>
<evidence type="ECO:0000313" key="2">
    <source>
        <dbReference type="EMBL" id="RAI29181.1"/>
    </source>
</evidence>
<dbReference type="NCBIfam" id="NF009917">
    <property type="entry name" value="PRK13377.1"/>
    <property type="match status" value="1"/>
</dbReference>
<gene>
    <name evidence="2" type="primary">ligA</name>
    <name evidence="2" type="ORF">CH339_04260</name>
</gene>
<dbReference type="RefSeq" id="WP_111433037.1">
    <property type="nucleotide sequence ID" value="NZ_JACIGG010000005.1"/>
</dbReference>
<dbReference type="InterPro" id="IPR036622">
    <property type="entry name" value="LigA_sf"/>
</dbReference>
<feature type="domain" description="Extradiol ring-cleavage dioxygenase LigAB LigA subunit" evidence="1">
    <location>
        <begin position="26"/>
        <end position="111"/>
    </location>
</feature>
<protein>
    <submittedName>
        <fullName evidence="2">Protocatechuate 4,5-dioxygenase subunit alpha</fullName>
    </submittedName>
</protein>
<organism evidence="2 3">
    <name type="scientific">Rhodobium orientis</name>
    <dbReference type="NCBI Taxonomy" id="34017"/>
    <lineage>
        <taxon>Bacteria</taxon>
        <taxon>Pseudomonadati</taxon>
        <taxon>Pseudomonadota</taxon>
        <taxon>Alphaproteobacteria</taxon>
        <taxon>Hyphomicrobiales</taxon>
        <taxon>Rhodobiaceae</taxon>
        <taxon>Rhodobium</taxon>
    </lineage>
</organism>